<protein>
    <submittedName>
        <fullName evidence="1">Uncharacterized protein</fullName>
    </submittedName>
</protein>
<name>A0A8H8DLG7_9FUNG</name>
<sequence>QCRVEKGVEERGLARASFACEPVDKRRVSGLAFLSPVISVYSGPEDASIPLRERRTWRRHNSSFSRGKRECKLVLTNNKDVERIASSFCFLQNAARYAVQAKGLLQGNYPGVRRDERPEGGLKSLISDACLGRPAKRASTGPRFRRPQRATAIRRRTRGIFASLSSPPVLPCIFDGHLSGGATFHWLYMLPARKPTLRRRATAQTSAEIERHRKQPIKRRHFCPFALRPSHKLDFCQFVERSHFAAAATFPLRTPSNVVTLPAAANPLSGI</sequence>
<proteinExistence type="predicted"/>
<evidence type="ECO:0000313" key="1">
    <source>
        <dbReference type="EMBL" id="KAG5462695.1"/>
    </source>
</evidence>
<dbReference type="AlphaFoldDB" id="A0A8H8DLG7"/>
<reference evidence="1 2" key="1">
    <citation type="journal article" name="Sci. Rep.">
        <title>Genome-scale phylogenetic analyses confirm Olpidium as the closest living zoosporic fungus to the non-flagellated, terrestrial fungi.</title>
        <authorList>
            <person name="Chang Y."/>
            <person name="Rochon D."/>
            <person name="Sekimoto S."/>
            <person name="Wang Y."/>
            <person name="Chovatia M."/>
            <person name="Sandor L."/>
            <person name="Salamov A."/>
            <person name="Grigoriev I.V."/>
            <person name="Stajich J.E."/>
            <person name="Spatafora J.W."/>
        </authorList>
    </citation>
    <scope>NUCLEOTIDE SEQUENCE [LARGE SCALE GENOMIC DNA]</scope>
    <source>
        <strain evidence="1">S191</strain>
    </source>
</reference>
<comment type="caution">
    <text evidence="1">The sequence shown here is derived from an EMBL/GenBank/DDBJ whole genome shotgun (WGS) entry which is preliminary data.</text>
</comment>
<keyword evidence="2" id="KW-1185">Reference proteome</keyword>
<dbReference type="Proteomes" id="UP000673691">
    <property type="component" value="Unassembled WGS sequence"/>
</dbReference>
<accession>A0A8H8DLG7</accession>
<feature type="non-terminal residue" evidence="1">
    <location>
        <position position="1"/>
    </location>
</feature>
<organism evidence="1 2">
    <name type="scientific">Olpidium bornovanus</name>
    <dbReference type="NCBI Taxonomy" id="278681"/>
    <lineage>
        <taxon>Eukaryota</taxon>
        <taxon>Fungi</taxon>
        <taxon>Fungi incertae sedis</taxon>
        <taxon>Olpidiomycota</taxon>
        <taxon>Olpidiomycotina</taxon>
        <taxon>Olpidiomycetes</taxon>
        <taxon>Olpidiales</taxon>
        <taxon>Olpidiaceae</taxon>
        <taxon>Olpidium</taxon>
    </lineage>
</organism>
<gene>
    <name evidence="1" type="ORF">BJ554DRAFT_4023</name>
</gene>
<dbReference type="EMBL" id="JAEFCI010001765">
    <property type="protein sequence ID" value="KAG5462695.1"/>
    <property type="molecule type" value="Genomic_DNA"/>
</dbReference>
<evidence type="ECO:0000313" key="2">
    <source>
        <dbReference type="Proteomes" id="UP000673691"/>
    </source>
</evidence>